<protein>
    <recommendedName>
        <fullName evidence="4">Right handed beta helix domain-containing protein</fullName>
    </recommendedName>
</protein>
<dbReference type="EMBL" id="JBHSOH010000037">
    <property type="protein sequence ID" value="MFC5850070.1"/>
    <property type="molecule type" value="Genomic_DNA"/>
</dbReference>
<dbReference type="SUPFAM" id="SSF51126">
    <property type="entry name" value="Pectin lyase-like"/>
    <property type="match status" value="1"/>
</dbReference>
<proteinExistence type="predicted"/>
<keyword evidence="3" id="KW-1185">Reference proteome</keyword>
<comment type="caution">
    <text evidence="2">The sequence shown here is derived from an EMBL/GenBank/DDBJ whole genome shotgun (WGS) entry which is preliminary data.</text>
</comment>
<dbReference type="Gene3D" id="2.160.20.10">
    <property type="entry name" value="Single-stranded right-handed beta-helix, Pectin lyase-like"/>
    <property type="match status" value="1"/>
</dbReference>
<name>A0ABW1DN52_9DEIO</name>
<evidence type="ECO:0000313" key="2">
    <source>
        <dbReference type="EMBL" id="MFC5850070.1"/>
    </source>
</evidence>
<dbReference type="Proteomes" id="UP001595979">
    <property type="component" value="Unassembled WGS sequence"/>
</dbReference>
<reference evidence="3" key="1">
    <citation type="journal article" date="2019" name="Int. J. Syst. Evol. Microbiol.">
        <title>The Global Catalogue of Microorganisms (GCM) 10K type strain sequencing project: providing services to taxonomists for standard genome sequencing and annotation.</title>
        <authorList>
            <consortium name="The Broad Institute Genomics Platform"/>
            <consortium name="The Broad Institute Genome Sequencing Center for Infectious Disease"/>
            <person name="Wu L."/>
            <person name="Ma J."/>
        </authorList>
    </citation>
    <scope>NUCLEOTIDE SEQUENCE [LARGE SCALE GENOMIC DNA]</scope>
    <source>
        <strain evidence="3">CGMCC 1.15053</strain>
    </source>
</reference>
<keyword evidence="1" id="KW-0732">Signal</keyword>
<dbReference type="RefSeq" id="WP_380051746.1">
    <property type="nucleotide sequence ID" value="NZ_JBHSOH010000037.1"/>
</dbReference>
<feature type="signal peptide" evidence="1">
    <location>
        <begin position="1"/>
        <end position="25"/>
    </location>
</feature>
<dbReference type="InterPro" id="IPR011050">
    <property type="entry name" value="Pectin_lyase_fold/virulence"/>
</dbReference>
<organism evidence="2 3">
    <name type="scientific">Deinococcus petrolearius</name>
    <dbReference type="NCBI Taxonomy" id="1751295"/>
    <lineage>
        <taxon>Bacteria</taxon>
        <taxon>Thermotogati</taxon>
        <taxon>Deinococcota</taxon>
        <taxon>Deinococci</taxon>
        <taxon>Deinococcales</taxon>
        <taxon>Deinococcaceae</taxon>
        <taxon>Deinococcus</taxon>
    </lineage>
</organism>
<evidence type="ECO:0000313" key="3">
    <source>
        <dbReference type="Proteomes" id="UP001595979"/>
    </source>
</evidence>
<accession>A0ABW1DN52</accession>
<evidence type="ECO:0008006" key="4">
    <source>
        <dbReference type="Google" id="ProtNLM"/>
    </source>
</evidence>
<sequence>MKTLRLASTLRLLLLPALLVGPASAPSGAQGAGLTYSGPIIITKGGTYTGNWQSLDPEKAAVTISTSEPVVIQNANIQSRGALIRSRYAKANLTVRNTRGVGLNPGLPASERARPGYFLHVEEFESVTVENNEMVGTAGMYFRKYLGNPARGQTVRILRNRALNIDGRYSDGPNGFSDSGYARVQFVQFNDVRHLPNARIAWNEVINEPGKSRVEEVINMFVSSGTAQSPIRIYDNYIQGAYPTVPTASNYGGGGIMLGDGASANRQDAAAYIQAYNNQVISTTNQGIAIAAGHDISAYNNRVISSGLLPDGTPLPAQNVGIYVWDLHGDRDRGTFYNNSMRGNVVGWARPLRSPTASNDFWFPDCTYCAGNTAVRAPITRAMEAQEFGRWQEKLRTARVVVGLRR</sequence>
<dbReference type="InterPro" id="IPR012334">
    <property type="entry name" value="Pectin_lyas_fold"/>
</dbReference>
<evidence type="ECO:0000256" key="1">
    <source>
        <dbReference type="SAM" id="SignalP"/>
    </source>
</evidence>
<gene>
    <name evidence="2" type="ORF">ACFPQ6_17345</name>
</gene>
<feature type="chain" id="PRO_5046989916" description="Right handed beta helix domain-containing protein" evidence="1">
    <location>
        <begin position="26"/>
        <end position="406"/>
    </location>
</feature>